<dbReference type="Gene3D" id="3.90.1720.10">
    <property type="entry name" value="endopeptidase domain like (from Nostoc punctiforme)"/>
    <property type="match status" value="1"/>
</dbReference>
<dbReference type="Proteomes" id="UP000571950">
    <property type="component" value="Unassembled WGS sequence"/>
</dbReference>
<organism evidence="6 7">
    <name type="scientific">Sphingobium jiangsuense</name>
    <dbReference type="NCBI Taxonomy" id="870476"/>
    <lineage>
        <taxon>Bacteria</taxon>
        <taxon>Pseudomonadati</taxon>
        <taxon>Pseudomonadota</taxon>
        <taxon>Alphaproteobacteria</taxon>
        <taxon>Sphingomonadales</taxon>
        <taxon>Sphingomonadaceae</taxon>
        <taxon>Sphingobium</taxon>
    </lineage>
</organism>
<keyword evidence="7" id="KW-1185">Reference proteome</keyword>
<protein>
    <submittedName>
        <fullName evidence="6">Cell wall-associated NlpC family hydrolase</fullName>
    </submittedName>
</protein>
<comment type="similarity">
    <text evidence="1">Belongs to the peptidase C40 family.</text>
</comment>
<gene>
    <name evidence="6" type="ORF">GGR43_001187</name>
</gene>
<proteinExistence type="inferred from homology"/>
<feature type="domain" description="NlpC/P60" evidence="5">
    <location>
        <begin position="1"/>
        <end position="134"/>
    </location>
</feature>
<dbReference type="PROSITE" id="PS51935">
    <property type="entry name" value="NLPC_P60"/>
    <property type="match status" value="1"/>
</dbReference>
<reference evidence="6 7" key="1">
    <citation type="submission" date="2020-08" db="EMBL/GenBank/DDBJ databases">
        <title>Genomic Encyclopedia of Type Strains, Phase IV (KMG-IV): sequencing the most valuable type-strain genomes for metagenomic binning, comparative biology and taxonomic classification.</title>
        <authorList>
            <person name="Goeker M."/>
        </authorList>
    </citation>
    <scope>NUCLEOTIDE SEQUENCE [LARGE SCALE GENOMIC DNA]</scope>
    <source>
        <strain evidence="6 7">DSM 26189</strain>
    </source>
</reference>
<evidence type="ECO:0000256" key="1">
    <source>
        <dbReference type="ARBA" id="ARBA00007074"/>
    </source>
</evidence>
<keyword evidence="4" id="KW-0788">Thiol protease</keyword>
<accession>A0A7W6BG91</accession>
<name>A0A7W6BG91_9SPHN</name>
<evidence type="ECO:0000313" key="7">
    <source>
        <dbReference type="Proteomes" id="UP000571950"/>
    </source>
</evidence>
<evidence type="ECO:0000259" key="5">
    <source>
        <dbReference type="PROSITE" id="PS51935"/>
    </source>
</evidence>
<dbReference type="EMBL" id="JACIDT010000003">
    <property type="protein sequence ID" value="MBB3925474.1"/>
    <property type="molecule type" value="Genomic_DNA"/>
</dbReference>
<evidence type="ECO:0000256" key="4">
    <source>
        <dbReference type="ARBA" id="ARBA00022807"/>
    </source>
</evidence>
<keyword evidence="2" id="KW-0645">Protease</keyword>
<dbReference type="RefSeq" id="WP_188071029.1">
    <property type="nucleotide sequence ID" value="NZ_JACIDT010000003.1"/>
</dbReference>
<dbReference type="AlphaFoldDB" id="A0A7W6BG91"/>
<evidence type="ECO:0000256" key="2">
    <source>
        <dbReference type="ARBA" id="ARBA00022670"/>
    </source>
</evidence>
<keyword evidence="3 6" id="KW-0378">Hydrolase</keyword>
<dbReference type="InterPro" id="IPR000064">
    <property type="entry name" value="NLP_P60_dom"/>
</dbReference>
<dbReference type="GO" id="GO:0006508">
    <property type="term" value="P:proteolysis"/>
    <property type="evidence" value="ECO:0007669"/>
    <property type="project" value="UniProtKB-KW"/>
</dbReference>
<evidence type="ECO:0000256" key="3">
    <source>
        <dbReference type="ARBA" id="ARBA00022801"/>
    </source>
</evidence>
<dbReference type="InterPro" id="IPR038765">
    <property type="entry name" value="Papain-like_cys_pep_sf"/>
</dbReference>
<evidence type="ECO:0000313" key="6">
    <source>
        <dbReference type="EMBL" id="MBB3925474.1"/>
    </source>
</evidence>
<dbReference type="SUPFAM" id="SSF54001">
    <property type="entry name" value="Cysteine proteinases"/>
    <property type="match status" value="1"/>
</dbReference>
<dbReference type="GO" id="GO:0008234">
    <property type="term" value="F:cysteine-type peptidase activity"/>
    <property type="evidence" value="ECO:0007669"/>
    <property type="project" value="UniProtKB-KW"/>
</dbReference>
<comment type="caution">
    <text evidence="6">The sequence shown here is derived from an EMBL/GenBank/DDBJ whole genome shotgun (WGS) entry which is preliminary data.</text>
</comment>
<sequence length="134" mass="13701">MRREAAIVAAARSLVGAPFRLHGRDAATGLDCVGLVAAALAGAGHRCAAPNGYRLRGGALALHEARLRAAGLAPATGERPGDVVLVEAGVAQFHLMIATGGGHIHAHAGLGRVVDMPGPSPWPVRSRWRCPDIG</sequence>